<feature type="domain" description="TraG P-loop" evidence="1">
    <location>
        <begin position="239"/>
        <end position="566"/>
    </location>
</feature>
<evidence type="ECO:0000259" key="1">
    <source>
        <dbReference type="Pfam" id="PF19044"/>
    </source>
</evidence>
<dbReference type="InterPro" id="IPR051162">
    <property type="entry name" value="T4SS_component"/>
</dbReference>
<evidence type="ECO:0000313" key="3">
    <source>
        <dbReference type="Proteomes" id="UP000824093"/>
    </source>
</evidence>
<organism evidence="2 3">
    <name type="scientific">Candidatus Merdicola faecigallinarum</name>
    <dbReference type="NCBI Taxonomy" id="2840862"/>
    <lineage>
        <taxon>Bacteria</taxon>
        <taxon>Bacillati</taxon>
        <taxon>Bacillota</taxon>
        <taxon>Clostridia</taxon>
        <taxon>Candidatus Merdicola</taxon>
    </lineage>
</organism>
<reference evidence="2" key="1">
    <citation type="submission" date="2020-10" db="EMBL/GenBank/DDBJ databases">
        <authorList>
            <person name="Gilroy R."/>
        </authorList>
    </citation>
    <scope>NUCLEOTIDE SEQUENCE</scope>
    <source>
        <strain evidence="2">CHK195-15760</strain>
    </source>
</reference>
<dbReference type="Gene3D" id="1.10.8.730">
    <property type="match status" value="1"/>
</dbReference>
<sequence>MQKMWKIHFIGGTFTQKDYLSPSYINNTNPRYIEMDHMFFSTIVLTNYYREQKEIILKNLIDSNINMNISMFYEKQDTYKVIKDLTYHIGNVSADLKEFNDNRQDFDIAAFTYQDAKYIRREMQVNNEELYFLYVYINVFSEQKKELEYLLNKIEGLIQSKGIQTRRADFRQEQGFLSCIPVFCNHPDLKPIAKRNILTGSLVSTYPFISSSIFDEEGIYIGTNIYNNSMVFIDRYDTEKYKNANMCIFGTSGAGKSFYTKLLILRYRILGISQYIIDPEREYIKLCDILGGTLLKLGASSETYVNVMDIRKESIEEGEQGYLATKLGKLLGFFNLIFGEMNEEEKALLEEKIIETYQRKGINFDDHSLYQNHDIKNKFKSSKDMPILEDLYNVLSEDSNMKSFEIKLIPFIKGSLKFFNHYTNIELENELIVADVYELEEEYLKYGMYIFTELFWDKIKLNREERKAIYLDEIWRLIGVTSNKEVASFIYKIFKTIRKYGGSGIAITQDISDLFSLENGIYGKSILNNSSIKSFFNLEEENIKILEKYTNLSEKEKIEIKSLKKGECLMFVGENHILTKIDSSEIEKRIILEGVFNEENYNCNWK</sequence>
<dbReference type="Proteomes" id="UP000824093">
    <property type="component" value="Unassembled WGS sequence"/>
</dbReference>
<dbReference type="CDD" id="cd01127">
    <property type="entry name" value="TrwB_TraG_TraD_VirD4"/>
    <property type="match status" value="1"/>
</dbReference>
<dbReference type="InterPro" id="IPR043964">
    <property type="entry name" value="P-loop_TraG"/>
</dbReference>
<dbReference type="PANTHER" id="PTHR30121:SF6">
    <property type="entry name" value="SLR6007 PROTEIN"/>
    <property type="match status" value="1"/>
</dbReference>
<name>A0A9D1M2F4_9FIRM</name>
<gene>
    <name evidence="2" type="ORF">IAB70_07165</name>
</gene>
<evidence type="ECO:0000313" key="2">
    <source>
        <dbReference type="EMBL" id="HIU52368.1"/>
    </source>
</evidence>
<dbReference type="InterPro" id="IPR027417">
    <property type="entry name" value="P-loop_NTPase"/>
</dbReference>
<reference evidence="2" key="2">
    <citation type="journal article" date="2021" name="PeerJ">
        <title>Extensive microbial diversity within the chicken gut microbiome revealed by metagenomics and culture.</title>
        <authorList>
            <person name="Gilroy R."/>
            <person name="Ravi A."/>
            <person name="Getino M."/>
            <person name="Pursley I."/>
            <person name="Horton D.L."/>
            <person name="Alikhan N.F."/>
            <person name="Baker D."/>
            <person name="Gharbi K."/>
            <person name="Hall N."/>
            <person name="Watson M."/>
            <person name="Adriaenssens E.M."/>
            <person name="Foster-Nyarko E."/>
            <person name="Jarju S."/>
            <person name="Secka A."/>
            <person name="Antonio M."/>
            <person name="Oren A."/>
            <person name="Chaudhuri R.R."/>
            <person name="La Ragione R."/>
            <person name="Hildebrand F."/>
            <person name="Pallen M.J."/>
        </authorList>
    </citation>
    <scope>NUCLEOTIDE SEQUENCE</scope>
    <source>
        <strain evidence="2">CHK195-15760</strain>
    </source>
</reference>
<protein>
    <submittedName>
        <fullName evidence="2">DUF87 domain-containing protein</fullName>
    </submittedName>
</protein>
<accession>A0A9D1M2F4</accession>
<dbReference type="Gene3D" id="3.40.50.300">
    <property type="entry name" value="P-loop containing nucleotide triphosphate hydrolases"/>
    <property type="match status" value="1"/>
</dbReference>
<dbReference type="AlphaFoldDB" id="A0A9D1M2F4"/>
<proteinExistence type="predicted"/>
<dbReference type="Pfam" id="PF19044">
    <property type="entry name" value="P-loop_TraG"/>
    <property type="match status" value="1"/>
</dbReference>
<comment type="caution">
    <text evidence="2">The sequence shown here is derived from an EMBL/GenBank/DDBJ whole genome shotgun (WGS) entry which is preliminary data.</text>
</comment>
<dbReference type="PANTHER" id="PTHR30121">
    <property type="entry name" value="UNCHARACTERIZED PROTEIN YJGR-RELATED"/>
    <property type="match status" value="1"/>
</dbReference>
<dbReference type="EMBL" id="DVNH01000056">
    <property type="protein sequence ID" value="HIU52368.1"/>
    <property type="molecule type" value="Genomic_DNA"/>
</dbReference>
<dbReference type="SUPFAM" id="SSF52540">
    <property type="entry name" value="P-loop containing nucleoside triphosphate hydrolases"/>
    <property type="match status" value="1"/>
</dbReference>